<gene>
    <name evidence="1" type="ORF">HHL28_14690</name>
</gene>
<keyword evidence="2" id="KW-1185">Reference proteome</keyword>
<dbReference type="EMBL" id="CP051775">
    <property type="protein sequence ID" value="QJE74162.1"/>
    <property type="molecule type" value="Genomic_DNA"/>
</dbReference>
<reference evidence="1" key="1">
    <citation type="submission" date="2020-04" db="EMBL/GenBank/DDBJ databases">
        <title>A desert anoxygenic phototrophic bacterium fixes CO2 using RubisCO under aerobic conditions.</title>
        <authorList>
            <person name="Tang K."/>
        </authorList>
    </citation>
    <scope>NUCLEOTIDE SEQUENCE [LARGE SCALE GENOMIC DNA]</scope>
    <source>
        <strain evidence="1">MIMtkB3</strain>
    </source>
</reference>
<organism evidence="1 2">
    <name type="scientific">Aerophototrophica crusticola</name>
    <dbReference type="NCBI Taxonomy" id="1709002"/>
    <lineage>
        <taxon>Bacteria</taxon>
        <taxon>Pseudomonadati</taxon>
        <taxon>Pseudomonadota</taxon>
        <taxon>Alphaproteobacteria</taxon>
        <taxon>Rhodospirillales</taxon>
        <taxon>Rhodospirillaceae</taxon>
        <taxon>Aerophototrophica</taxon>
    </lineage>
</organism>
<protein>
    <submittedName>
        <fullName evidence="1">Uncharacterized protein</fullName>
    </submittedName>
</protein>
<dbReference type="KEGG" id="acru:HHL28_14690"/>
<sequence>MADPILDDDPCAGMDLVALRQGLERLVELELSIVKLAEQAESTLPTPDLRAQAVPLLRDLRDLAAKGSEALEARLKALEAERGLYPDD</sequence>
<dbReference type="AlphaFoldDB" id="A0A858RAG4"/>
<proteinExistence type="predicted"/>
<evidence type="ECO:0000313" key="2">
    <source>
        <dbReference type="Proteomes" id="UP000501891"/>
    </source>
</evidence>
<dbReference type="Proteomes" id="UP000501891">
    <property type="component" value="Chromosome"/>
</dbReference>
<name>A0A858RAG4_9PROT</name>
<accession>A0A858RAG4</accession>
<evidence type="ECO:0000313" key="1">
    <source>
        <dbReference type="EMBL" id="QJE74162.1"/>
    </source>
</evidence>